<dbReference type="Pfam" id="PF04969">
    <property type="entry name" value="CS"/>
    <property type="match status" value="1"/>
</dbReference>
<evidence type="ECO:0000313" key="6">
    <source>
        <dbReference type="Proteomes" id="UP001174694"/>
    </source>
</evidence>
<comment type="caution">
    <text evidence="5">The sequence shown here is derived from an EMBL/GenBank/DDBJ whole genome shotgun (WGS) entry which is preliminary data.</text>
</comment>
<dbReference type="InterPro" id="IPR007699">
    <property type="entry name" value="SGS_dom"/>
</dbReference>
<organism evidence="5 6">
    <name type="scientific">Pleurostoma richardsiae</name>
    <dbReference type="NCBI Taxonomy" id="41990"/>
    <lineage>
        <taxon>Eukaryota</taxon>
        <taxon>Fungi</taxon>
        <taxon>Dikarya</taxon>
        <taxon>Ascomycota</taxon>
        <taxon>Pezizomycotina</taxon>
        <taxon>Sordariomycetes</taxon>
        <taxon>Sordariomycetidae</taxon>
        <taxon>Calosphaeriales</taxon>
        <taxon>Pleurostomataceae</taxon>
        <taxon>Pleurostoma</taxon>
    </lineage>
</organism>
<accession>A0AA38RAP7</accession>
<dbReference type="InterPro" id="IPR011990">
    <property type="entry name" value="TPR-like_helical_dom_sf"/>
</dbReference>
<evidence type="ECO:0000313" key="5">
    <source>
        <dbReference type="EMBL" id="KAJ9134274.1"/>
    </source>
</evidence>
<dbReference type="GO" id="GO:0051087">
    <property type="term" value="F:protein-folding chaperone binding"/>
    <property type="evidence" value="ECO:0007669"/>
    <property type="project" value="InterPro"/>
</dbReference>
<dbReference type="InterPro" id="IPR008978">
    <property type="entry name" value="HSP20-like_chaperone"/>
</dbReference>
<keyword evidence="6" id="KW-1185">Reference proteome</keyword>
<gene>
    <name evidence="5" type="ORF">NKR23_g10194</name>
</gene>
<feature type="compositionally biased region" description="Low complexity" evidence="2">
    <location>
        <begin position="337"/>
        <end position="353"/>
    </location>
</feature>
<sequence length="473" mass="52267">MSAISQGQAGMAALEKKNWTQAIELLSQALNQVKSPAWLLGRAQAYQQTKQFDLALPDVELAYHAAAERGNDKSRKQMIEAQYRRAVILFKKGQYADSDCCCVWAQQLAEGKPVNMDDTVSTNVDENGDYKATVAEAQADRFQGGNEGSDVRAIMENQKEKDTGYKQDWNRAYMWRTQALSKMEQLPAGHPGRKVTVTRVPTKPTYQDVTKEVKPEAEQETTAQNTKENEKPQVNLATVPRDLRFQFYQSDASVTVEAFIKNTDKDKLEVKFLSDSVVLSGLPRDPPHAYLRLAGPIRPAECKFRVASMKIELTLVKETPGKWGTWGQETTQDPRDSAIPSVAAVSPSGPASVTEQVPSASTVAAASQPTAPATDTKKPAGPPAYPTSSKTGPKNWDSFAEDGDDDEKDEADKDPNFFFKQLYKNATPEQQRAMMKSFTESNGTSLSTDWDDVKSRIVETVPPDGVEAKKWDA</sequence>
<dbReference type="PROSITE" id="PS51203">
    <property type="entry name" value="CS"/>
    <property type="match status" value="1"/>
</dbReference>
<evidence type="ECO:0000259" key="3">
    <source>
        <dbReference type="PROSITE" id="PS51048"/>
    </source>
</evidence>
<dbReference type="SUPFAM" id="SSF49764">
    <property type="entry name" value="HSP20-like chaperones"/>
    <property type="match status" value="1"/>
</dbReference>
<dbReference type="AlphaFoldDB" id="A0AA38RAP7"/>
<evidence type="ECO:0000256" key="2">
    <source>
        <dbReference type="SAM" id="MobiDB-lite"/>
    </source>
</evidence>
<reference evidence="5" key="1">
    <citation type="submission" date="2022-07" db="EMBL/GenBank/DDBJ databases">
        <title>Fungi with potential for degradation of polypropylene.</title>
        <authorList>
            <person name="Gostincar C."/>
        </authorList>
    </citation>
    <scope>NUCLEOTIDE SEQUENCE</scope>
    <source>
        <strain evidence="5">EXF-13308</strain>
    </source>
</reference>
<feature type="compositionally biased region" description="Polar residues" evidence="2">
    <location>
        <begin position="354"/>
        <end position="373"/>
    </location>
</feature>
<name>A0AA38RAP7_9PEZI</name>
<feature type="region of interest" description="Disordered" evidence="2">
    <location>
        <begin position="205"/>
        <end position="231"/>
    </location>
</feature>
<dbReference type="EMBL" id="JANBVO010000044">
    <property type="protein sequence ID" value="KAJ9134274.1"/>
    <property type="molecule type" value="Genomic_DNA"/>
</dbReference>
<feature type="domain" description="CS" evidence="4">
    <location>
        <begin position="240"/>
        <end position="330"/>
    </location>
</feature>
<evidence type="ECO:0000256" key="1">
    <source>
        <dbReference type="ARBA" id="ARBA00008509"/>
    </source>
</evidence>
<proteinExistence type="inferred from homology"/>
<dbReference type="Gene3D" id="2.60.40.790">
    <property type="match status" value="1"/>
</dbReference>
<dbReference type="Pfam" id="PF05002">
    <property type="entry name" value="SGS"/>
    <property type="match status" value="1"/>
</dbReference>
<dbReference type="InterPro" id="IPR044563">
    <property type="entry name" value="Sgt1-like"/>
</dbReference>
<dbReference type="Proteomes" id="UP001174694">
    <property type="component" value="Unassembled WGS sequence"/>
</dbReference>
<dbReference type="Gene3D" id="1.25.40.10">
    <property type="entry name" value="Tetratricopeptide repeat domain"/>
    <property type="match status" value="1"/>
</dbReference>
<dbReference type="CDD" id="cd06466">
    <property type="entry name" value="p23_CS_SGT1_like"/>
    <property type="match status" value="1"/>
</dbReference>
<dbReference type="PANTHER" id="PTHR45862">
    <property type="entry name" value="PROTEIN SGT1 HOMOLOG"/>
    <property type="match status" value="1"/>
</dbReference>
<feature type="region of interest" description="Disordered" evidence="2">
    <location>
        <begin position="321"/>
        <end position="416"/>
    </location>
</feature>
<feature type="compositionally biased region" description="Acidic residues" evidence="2">
    <location>
        <begin position="399"/>
        <end position="409"/>
    </location>
</feature>
<protein>
    <submittedName>
        <fullName evidence="5">SGS-domain-containing protein</fullName>
    </submittedName>
</protein>
<comment type="similarity">
    <text evidence="1">Belongs to the SGT1 family.</text>
</comment>
<dbReference type="SUPFAM" id="SSF48452">
    <property type="entry name" value="TPR-like"/>
    <property type="match status" value="1"/>
</dbReference>
<dbReference type="PROSITE" id="PS51048">
    <property type="entry name" value="SGS"/>
    <property type="match status" value="1"/>
</dbReference>
<feature type="domain" description="SGS" evidence="3">
    <location>
        <begin position="384"/>
        <end position="473"/>
    </location>
</feature>
<evidence type="ECO:0000259" key="4">
    <source>
        <dbReference type="PROSITE" id="PS51203"/>
    </source>
</evidence>
<dbReference type="InterPro" id="IPR007052">
    <property type="entry name" value="CS_dom"/>
</dbReference>